<accession>A0A0D0IYH7</accession>
<sequence length="339" mass="37179">MLRFANPEYLYLLLVIPVLMIIWTVQTRKKKKQINGIVDKALQEGLMPGRSKYRPPVKFYMTLTALALLIIAAARPQAGIKISNEKRAGIEAMVALDISNSMLAEDVAPSRLDRSKMLIENMIDGFKDDKVGLVVFAGSSFIQLPITTDFVSAKMFLQSLTPGLIATQGTDIGGAINMCCSSFTKKNNLGRAIVLITDGEDHEGGAIEAAKKAKKMGINVFVLGIGQPKGGLIPDGHGGYMRDNHGNEVVSVLNEDMCRQIAKAGGGSYIHVDNTNSAQELLDEELAKLQKGDLLNAVYSEYDEQYQTFVLLALFLIIIEALTLEVKNPLFRNIKLFKK</sequence>
<dbReference type="Pfam" id="PF07584">
    <property type="entry name" value="BatA"/>
    <property type="match status" value="1"/>
</dbReference>
<dbReference type="InterPro" id="IPR002035">
    <property type="entry name" value="VWF_A"/>
</dbReference>
<evidence type="ECO:0000313" key="8">
    <source>
        <dbReference type="Proteomes" id="UP000032046"/>
    </source>
</evidence>
<dbReference type="Proteomes" id="UP000032046">
    <property type="component" value="Unassembled WGS sequence"/>
</dbReference>
<protein>
    <submittedName>
        <fullName evidence="7">Membrane protein</fullName>
    </submittedName>
</protein>
<organism evidence="7 8">
    <name type="scientific">Prevotella pectinovora</name>
    <dbReference type="NCBI Taxonomy" id="1602169"/>
    <lineage>
        <taxon>Bacteria</taxon>
        <taxon>Pseudomonadati</taxon>
        <taxon>Bacteroidota</taxon>
        <taxon>Bacteroidia</taxon>
        <taxon>Bacteroidales</taxon>
        <taxon>Prevotellaceae</taxon>
        <taxon>Prevotella</taxon>
    </lineage>
</organism>
<dbReference type="EMBL" id="JXQK01000065">
    <property type="protein sequence ID" value="KIP61595.1"/>
    <property type="molecule type" value="Genomic_DNA"/>
</dbReference>
<dbReference type="SUPFAM" id="SSF53300">
    <property type="entry name" value="vWA-like"/>
    <property type="match status" value="1"/>
</dbReference>
<dbReference type="Gene3D" id="3.40.50.410">
    <property type="entry name" value="von Willebrand factor, type A domain"/>
    <property type="match status" value="1"/>
</dbReference>
<keyword evidence="1" id="KW-1003">Cell membrane</keyword>
<keyword evidence="2 5" id="KW-0812">Transmembrane</keyword>
<feature type="transmembrane region" description="Helical" evidence="5">
    <location>
        <begin position="6"/>
        <end position="25"/>
    </location>
</feature>
<evidence type="ECO:0000256" key="5">
    <source>
        <dbReference type="SAM" id="Phobius"/>
    </source>
</evidence>
<feature type="domain" description="VWFA" evidence="6">
    <location>
        <begin position="91"/>
        <end position="289"/>
    </location>
</feature>
<proteinExistence type="predicted"/>
<dbReference type="Pfam" id="PF13519">
    <property type="entry name" value="VWA_2"/>
    <property type="match status" value="1"/>
</dbReference>
<dbReference type="InterPro" id="IPR050768">
    <property type="entry name" value="UPF0353/GerABKA_families"/>
</dbReference>
<name>A0A0D0IYH7_9BACT</name>
<dbReference type="InterPro" id="IPR024163">
    <property type="entry name" value="Aerotolerance_reg_N"/>
</dbReference>
<dbReference type="AlphaFoldDB" id="A0A0D0IYH7"/>
<dbReference type="SMART" id="SM00327">
    <property type="entry name" value="VWA"/>
    <property type="match status" value="1"/>
</dbReference>
<dbReference type="RefSeq" id="WP_042519650.1">
    <property type="nucleotide sequence ID" value="NZ_JXQK01000065.1"/>
</dbReference>
<reference evidence="7 8" key="1">
    <citation type="submission" date="2015-01" db="EMBL/GenBank/DDBJ databases">
        <title>Comparative genomics of non-oral Prevotella species.</title>
        <authorList>
            <person name="Accetto T."/>
            <person name="Nograsek B."/>
            <person name="Avgustin G."/>
        </authorList>
    </citation>
    <scope>NUCLEOTIDE SEQUENCE [LARGE SCALE GENOMIC DNA]</scope>
    <source>
        <strain evidence="7 8">P5-119</strain>
    </source>
</reference>
<feature type="transmembrane region" description="Helical" evidence="5">
    <location>
        <begin position="57"/>
        <end position="74"/>
    </location>
</feature>
<evidence type="ECO:0000256" key="3">
    <source>
        <dbReference type="ARBA" id="ARBA00022989"/>
    </source>
</evidence>
<dbReference type="PROSITE" id="PS50234">
    <property type="entry name" value="VWFA"/>
    <property type="match status" value="1"/>
</dbReference>
<evidence type="ECO:0000256" key="4">
    <source>
        <dbReference type="ARBA" id="ARBA00023136"/>
    </source>
</evidence>
<dbReference type="PANTHER" id="PTHR22550">
    <property type="entry name" value="SPORE GERMINATION PROTEIN"/>
    <property type="match status" value="1"/>
</dbReference>
<evidence type="ECO:0000259" key="6">
    <source>
        <dbReference type="PROSITE" id="PS50234"/>
    </source>
</evidence>
<evidence type="ECO:0000313" key="7">
    <source>
        <dbReference type="EMBL" id="KIP61595.1"/>
    </source>
</evidence>
<evidence type="ECO:0000256" key="1">
    <source>
        <dbReference type="ARBA" id="ARBA00022475"/>
    </source>
</evidence>
<keyword evidence="3 5" id="KW-1133">Transmembrane helix</keyword>
<dbReference type="InterPro" id="IPR036465">
    <property type="entry name" value="vWFA_dom_sf"/>
</dbReference>
<dbReference type="STRING" id="1602171.ST44_09415"/>
<evidence type="ECO:0000256" key="2">
    <source>
        <dbReference type="ARBA" id="ARBA00022692"/>
    </source>
</evidence>
<gene>
    <name evidence="7" type="ORF">ST44_09415</name>
</gene>
<dbReference type="PANTHER" id="PTHR22550:SF5">
    <property type="entry name" value="LEUCINE ZIPPER PROTEIN 4"/>
    <property type="match status" value="1"/>
</dbReference>
<keyword evidence="4 5" id="KW-0472">Membrane</keyword>
<keyword evidence="8" id="KW-1185">Reference proteome</keyword>
<comment type="caution">
    <text evidence="7">The sequence shown here is derived from an EMBL/GenBank/DDBJ whole genome shotgun (WGS) entry which is preliminary data.</text>
</comment>